<dbReference type="PRINTS" id="PR00036">
    <property type="entry name" value="HTHLACI"/>
</dbReference>
<dbReference type="PANTHER" id="PTHR30146">
    <property type="entry name" value="LACI-RELATED TRANSCRIPTIONAL REPRESSOR"/>
    <property type="match status" value="1"/>
</dbReference>
<reference evidence="5 6" key="1">
    <citation type="submission" date="2018-09" db="EMBL/GenBank/DDBJ databases">
        <title>Whole genome sequencing of Microbacterium oryzae strain MB-10T.</title>
        <authorList>
            <person name="Das S.K."/>
        </authorList>
    </citation>
    <scope>NUCLEOTIDE SEQUENCE [LARGE SCALE GENOMIC DNA]</scope>
    <source>
        <strain evidence="5 6">MB-10</strain>
    </source>
</reference>
<gene>
    <name evidence="5" type="ORF">D7D94_00695</name>
</gene>
<dbReference type="RefSeq" id="WP_156240765.1">
    <property type="nucleotide sequence ID" value="NZ_BAAAZL010000002.1"/>
</dbReference>
<sequence length="337" mass="34884">MTSARKDPVKLRISDVARHAGVSAATVSRVMNGNPSVDPALAERVQAAAAELGYSASPLARSLALGKTQTVAVLVPDLGNPTFQATLRMFSRTAAGDGYHVLVADSAEVAGDEAALALQARRRTDGILLVAPRMPDDELAALLPQLSPVVLVNRPAGLGAPVVAADYAEGIRQLIAHLRELGHRRILYLAGVTGSASHARRLAAIADARHAHPELEILEAACGTGFADGAAAADEVTRSGATAVLAYNDLVAMGLLSALHERGVTVPADVSVVGFDDIPFAPYTTPPLTTVAVPAEEMGALAWTALRRLLDTQEEAAPVVLAPALALRGSTAAPPRR</sequence>
<dbReference type="PROSITE" id="PS00356">
    <property type="entry name" value="HTH_LACI_1"/>
    <property type="match status" value="1"/>
</dbReference>
<dbReference type="InterPro" id="IPR000843">
    <property type="entry name" value="HTH_LacI"/>
</dbReference>
<dbReference type="InterPro" id="IPR010982">
    <property type="entry name" value="Lambda_DNA-bd_dom_sf"/>
</dbReference>
<dbReference type="InterPro" id="IPR028082">
    <property type="entry name" value="Peripla_BP_I"/>
</dbReference>
<keyword evidence="1" id="KW-0805">Transcription regulation</keyword>
<name>A0A6I6DWR7_9MICO</name>
<dbReference type="PANTHER" id="PTHR30146:SF138">
    <property type="entry name" value="TRANSCRIPTIONAL REGULATORY PROTEIN"/>
    <property type="match status" value="1"/>
</dbReference>
<dbReference type="SMART" id="SM00354">
    <property type="entry name" value="HTH_LACI"/>
    <property type="match status" value="1"/>
</dbReference>
<dbReference type="GO" id="GO:0000976">
    <property type="term" value="F:transcription cis-regulatory region binding"/>
    <property type="evidence" value="ECO:0007669"/>
    <property type="project" value="TreeGrafter"/>
</dbReference>
<dbReference type="Gene3D" id="1.10.260.40">
    <property type="entry name" value="lambda repressor-like DNA-binding domains"/>
    <property type="match status" value="1"/>
</dbReference>
<dbReference type="Pfam" id="PF00356">
    <property type="entry name" value="LacI"/>
    <property type="match status" value="1"/>
</dbReference>
<evidence type="ECO:0000259" key="4">
    <source>
        <dbReference type="PROSITE" id="PS50932"/>
    </source>
</evidence>
<dbReference type="OrthoDB" id="3258243at2"/>
<dbReference type="Proteomes" id="UP000422989">
    <property type="component" value="Chromosome"/>
</dbReference>
<dbReference type="KEGG" id="moj:D7D94_00695"/>
<evidence type="ECO:0000313" key="6">
    <source>
        <dbReference type="Proteomes" id="UP000422989"/>
    </source>
</evidence>
<keyword evidence="2" id="KW-0238">DNA-binding</keyword>
<dbReference type="Pfam" id="PF13377">
    <property type="entry name" value="Peripla_BP_3"/>
    <property type="match status" value="1"/>
</dbReference>
<dbReference type="AlphaFoldDB" id="A0A6I6DWR7"/>
<feature type="domain" description="HTH lacI-type" evidence="4">
    <location>
        <begin position="11"/>
        <end position="65"/>
    </location>
</feature>
<evidence type="ECO:0000256" key="2">
    <source>
        <dbReference type="ARBA" id="ARBA00023125"/>
    </source>
</evidence>
<accession>A0A6I6DWR7</accession>
<proteinExistence type="predicted"/>
<dbReference type="SUPFAM" id="SSF47413">
    <property type="entry name" value="lambda repressor-like DNA-binding domains"/>
    <property type="match status" value="1"/>
</dbReference>
<dbReference type="SUPFAM" id="SSF53822">
    <property type="entry name" value="Periplasmic binding protein-like I"/>
    <property type="match status" value="1"/>
</dbReference>
<dbReference type="CDD" id="cd01392">
    <property type="entry name" value="HTH_LacI"/>
    <property type="match status" value="1"/>
</dbReference>
<dbReference type="GO" id="GO:0003700">
    <property type="term" value="F:DNA-binding transcription factor activity"/>
    <property type="evidence" value="ECO:0007669"/>
    <property type="project" value="TreeGrafter"/>
</dbReference>
<evidence type="ECO:0000313" key="5">
    <source>
        <dbReference type="EMBL" id="QGU26374.1"/>
    </source>
</evidence>
<keyword evidence="6" id="KW-1185">Reference proteome</keyword>
<dbReference type="CDD" id="cd06267">
    <property type="entry name" value="PBP1_LacI_sugar_binding-like"/>
    <property type="match status" value="1"/>
</dbReference>
<dbReference type="EMBL" id="CP032550">
    <property type="protein sequence ID" value="QGU26374.1"/>
    <property type="molecule type" value="Genomic_DNA"/>
</dbReference>
<dbReference type="InterPro" id="IPR046335">
    <property type="entry name" value="LacI/GalR-like_sensor"/>
</dbReference>
<organism evidence="5 6">
    <name type="scientific">Microbacterium oryzae</name>
    <dbReference type="NCBI Taxonomy" id="743009"/>
    <lineage>
        <taxon>Bacteria</taxon>
        <taxon>Bacillati</taxon>
        <taxon>Actinomycetota</taxon>
        <taxon>Actinomycetes</taxon>
        <taxon>Micrococcales</taxon>
        <taxon>Microbacteriaceae</taxon>
        <taxon>Microbacterium</taxon>
    </lineage>
</organism>
<protein>
    <submittedName>
        <fullName evidence="5">LacI family transcriptional regulator</fullName>
    </submittedName>
</protein>
<dbReference type="Gene3D" id="3.40.50.2300">
    <property type="match status" value="2"/>
</dbReference>
<evidence type="ECO:0000256" key="1">
    <source>
        <dbReference type="ARBA" id="ARBA00023015"/>
    </source>
</evidence>
<keyword evidence="3" id="KW-0804">Transcription</keyword>
<evidence type="ECO:0000256" key="3">
    <source>
        <dbReference type="ARBA" id="ARBA00023163"/>
    </source>
</evidence>
<dbReference type="PROSITE" id="PS50932">
    <property type="entry name" value="HTH_LACI_2"/>
    <property type="match status" value="1"/>
</dbReference>